<evidence type="ECO:0000313" key="1">
    <source>
        <dbReference type="EMBL" id="SDY84739.1"/>
    </source>
</evidence>
<gene>
    <name evidence="1" type="ORF">SAMN05444412_103128</name>
</gene>
<proteinExistence type="predicted"/>
<reference evidence="1 2" key="1">
    <citation type="submission" date="2016-10" db="EMBL/GenBank/DDBJ databases">
        <authorList>
            <person name="Varghese N."/>
            <person name="Submissions S."/>
        </authorList>
    </citation>
    <scope>NUCLEOTIDE SEQUENCE [LARGE SCALE GENOMIC DNA]</scope>
    <source>
        <strain evidence="1 2">DSM 17997</strain>
    </source>
</reference>
<organism evidence="1 2">
    <name type="scientific">Rhodonellum ikkaensis</name>
    <dbReference type="NCBI Taxonomy" id="336829"/>
    <lineage>
        <taxon>Bacteria</taxon>
        <taxon>Pseudomonadati</taxon>
        <taxon>Bacteroidota</taxon>
        <taxon>Cytophagia</taxon>
        <taxon>Cytophagales</taxon>
        <taxon>Cytophagaceae</taxon>
        <taxon>Rhodonellum</taxon>
    </lineage>
</organism>
<sequence length="75" mass="9051">MISLAFDFYRPSNNSKMDGLQEVIDGFVNFSISHKKTLSIKYFLERDTKFNFFWFTFEFTYRERPREGPYDVLAT</sequence>
<keyword evidence="2" id="KW-1185">Reference proteome</keyword>
<dbReference type="EMBL" id="FNQC01000003">
    <property type="protein sequence ID" value="SDY84739.1"/>
    <property type="molecule type" value="Genomic_DNA"/>
</dbReference>
<comment type="caution">
    <text evidence="1">The sequence shown here is derived from an EMBL/GenBank/DDBJ whole genome shotgun (WGS) entry which is preliminary data.</text>
</comment>
<accession>A0A1H3N949</accession>
<protein>
    <submittedName>
        <fullName evidence="1">Uncharacterized protein</fullName>
    </submittedName>
</protein>
<evidence type="ECO:0000313" key="2">
    <source>
        <dbReference type="Proteomes" id="UP000199663"/>
    </source>
</evidence>
<dbReference type="Proteomes" id="UP000199663">
    <property type="component" value="Unassembled WGS sequence"/>
</dbReference>
<name>A0A1H3N949_9BACT</name>